<name>G1U335_RABIT</name>
<dbReference type="PIRSF" id="PIRSF006336">
    <property type="entry name" value="B-gal"/>
    <property type="match status" value="1"/>
</dbReference>
<dbReference type="Pfam" id="PF21467">
    <property type="entry name" value="BetaGal_gal-bd"/>
    <property type="match status" value="1"/>
</dbReference>
<evidence type="ECO:0000313" key="9">
    <source>
        <dbReference type="Ensembl" id="ENSOCUP00000023793.3"/>
    </source>
</evidence>
<evidence type="ECO:0000256" key="1">
    <source>
        <dbReference type="ARBA" id="ARBA00009809"/>
    </source>
</evidence>
<dbReference type="Bgee" id="ENSOCUG00000021377">
    <property type="expression patterns" value="Expressed in testis"/>
</dbReference>
<dbReference type="SUPFAM" id="SSF49785">
    <property type="entry name" value="Galactose-binding domain-like"/>
    <property type="match status" value="1"/>
</dbReference>
<dbReference type="GeneTree" id="ENSGT00950000182942"/>
<dbReference type="GO" id="GO:0005975">
    <property type="term" value="P:carbohydrate metabolic process"/>
    <property type="evidence" value="ECO:0007669"/>
    <property type="project" value="InterPro"/>
</dbReference>
<feature type="chain" id="PRO_5023917052" evidence="5">
    <location>
        <begin position="18"/>
        <end position="635"/>
    </location>
</feature>
<dbReference type="FunFam" id="3.20.20.80:FF:000036">
    <property type="entry name" value="Beta-galactosidase"/>
    <property type="match status" value="1"/>
</dbReference>
<dbReference type="PANTHER" id="PTHR23421">
    <property type="entry name" value="BETA-GALACTOSIDASE RELATED"/>
    <property type="match status" value="1"/>
</dbReference>
<evidence type="ECO:0000313" key="10">
    <source>
        <dbReference type="Proteomes" id="UP000001811"/>
    </source>
</evidence>
<dbReference type="InParanoid" id="G1U335"/>
<dbReference type="InterPro" id="IPR017853">
    <property type="entry name" value="GH"/>
</dbReference>
<dbReference type="OrthoDB" id="1657402at2759"/>
<evidence type="ECO:0000256" key="5">
    <source>
        <dbReference type="SAM" id="SignalP"/>
    </source>
</evidence>
<dbReference type="FunFam" id="2.60.120.260:FF:000049">
    <property type="entry name" value="Beta-galactosidase"/>
    <property type="match status" value="1"/>
</dbReference>
<proteinExistence type="inferred from homology"/>
<dbReference type="RefSeq" id="XP_017193104.1">
    <property type="nucleotide sequence ID" value="XM_017337615.3"/>
</dbReference>
<dbReference type="FunCoup" id="G1U335">
    <property type="interactions" value="3"/>
</dbReference>
<accession>G1U335</accession>
<dbReference type="Gene3D" id="2.60.120.260">
    <property type="entry name" value="Galactose-binding domain-like"/>
    <property type="match status" value="2"/>
</dbReference>
<dbReference type="Pfam" id="PF01301">
    <property type="entry name" value="Glyco_hydro_35"/>
    <property type="match status" value="1"/>
</dbReference>
<evidence type="ECO:0000259" key="7">
    <source>
        <dbReference type="Pfam" id="PF21317"/>
    </source>
</evidence>
<protein>
    <submittedName>
        <fullName evidence="9">Uncharacterized protein</fullName>
    </submittedName>
</protein>
<dbReference type="InterPro" id="IPR048913">
    <property type="entry name" value="BetaGal_gal-bd"/>
</dbReference>
<comment type="similarity">
    <text evidence="1 4">Belongs to the glycosyl hydrolase 35 family.</text>
</comment>
<dbReference type="InterPro" id="IPR031330">
    <property type="entry name" value="Gly_Hdrlase_35_cat"/>
</dbReference>
<dbReference type="SMR" id="G1U335"/>
<reference evidence="9" key="3">
    <citation type="submission" date="2025-09" db="UniProtKB">
        <authorList>
            <consortium name="Ensembl"/>
        </authorList>
    </citation>
    <scope>IDENTIFICATION</scope>
    <source>
        <strain evidence="9">Thorbecke</strain>
    </source>
</reference>
<evidence type="ECO:0000256" key="4">
    <source>
        <dbReference type="RuleBase" id="RU003679"/>
    </source>
</evidence>
<dbReference type="eggNOG" id="KOG0496">
    <property type="taxonomic scope" value="Eukaryota"/>
</dbReference>
<feature type="signal peptide" evidence="5">
    <location>
        <begin position="1"/>
        <end position="17"/>
    </location>
</feature>
<keyword evidence="2" id="KW-0378">Hydrolase</keyword>
<feature type="domain" description="Glycoside hydrolase 35 catalytic" evidence="6">
    <location>
        <begin position="56"/>
        <end position="366"/>
    </location>
</feature>
<dbReference type="InterPro" id="IPR001944">
    <property type="entry name" value="Glycoside_Hdrlase_35"/>
</dbReference>
<gene>
    <name evidence="9" type="primary">LOC103345049</name>
</gene>
<dbReference type="InterPro" id="IPR008979">
    <property type="entry name" value="Galactose-bd-like_sf"/>
</dbReference>
<feature type="domain" description="Beta-galactosidase 1-like first all-beta" evidence="7">
    <location>
        <begin position="425"/>
        <end position="528"/>
    </location>
</feature>
<feature type="domain" description="Beta-galactosidase galactose-binding" evidence="8">
    <location>
        <begin position="552"/>
        <end position="611"/>
    </location>
</feature>
<dbReference type="Proteomes" id="UP000001811">
    <property type="component" value="Unplaced"/>
</dbReference>
<sequence length="635" mass="73185">MWAFLGRLESILYLSSALSVMVQFNPGLPLRINQTHLLPSSLKNRRVGLKVEGSNFTLEGFPFLILAGTMHYFRVPRKYWRDRLKKLKACGFNTLTTHVPWNLHEPIKGQYLFTGNLDFEAFISMASQLDLWVIICPGPYIGSDLDLGGLPSWLLRDPKMKLRTTYQGFTKAMNRYFDQLIPRIEKLQYHYKGSIIAVQVENEYGAYNLDKKYMPYVKNALVKRKIQVMLMTADNGLELTKGHLEHELVTVHMRNIQRETYQDLISMQGPSPVLMTVYTASSVDTWGDIRQTANPQVLMKDVREMFNLKFSLNFYMFHGGTNFGFMGGAKILDSYCPAVTSYDYGALLRDDGEYTPEYTVYKEFFSSVIVFPSAPEPERIRKMVYKSVKTLYFMTLWEILPYLDQPIKSIKPISMENLPVNQDSGQAFGYTLYETTIFSGHVLYSRGHVQDRGQVFLNERFIGVLDHLTDQLPITRQDYQDTHLLRILVENQGRLASGKNINTERKGITGDIYLDNSPLRKFTIYNLEMRTRLLQRKLPSLWKPATEEVKGPAFFLGLLRVGDNPKDTFIKLEGWKKGVVFINGQNLGRYWDLGPQETLYLPGPWLRPGKNEIIVFEESESGMQIQFARAPHLGY</sequence>
<dbReference type="KEGG" id="ocu:103345049"/>
<reference evidence="9 10" key="1">
    <citation type="journal article" date="2011" name="Nature">
        <title>A high-resolution map of human evolutionary constraint using 29 mammals.</title>
        <authorList>
            <person name="Lindblad-Toh K."/>
            <person name="Garber M."/>
            <person name="Zuk O."/>
            <person name="Lin M.F."/>
            <person name="Parker B.J."/>
            <person name="Washietl S."/>
            <person name="Kheradpour P."/>
            <person name="Ernst J."/>
            <person name="Jordan G."/>
            <person name="Mauceli E."/>
            <person name="Ward L.D."/>
            <person name="Lowe C.B."/>
            <person name="Holloway A.K."/>
            <person name="Clamp M."/>
            <person name="Gnerre S."/>
            <person name="Alfoldi J."/>
            <person name="Beal K."/>
            <person name="Chang J."/>
            <person name="Clawson H."/>
            <person name="Cuff J."/>
            <person name="Di Palma F."/>
            <person name="Fitzgerald S."/>
            <person name="Flicek P."/>
            <person name="Guttman M."/>
            <person name="Hubisz M.J."/>
            <person name="Jaffe D.B."/>
            <person name="Jungreis I."/>
            <person name="Kent W.J."/>
            <person name="Kostka D."/>
            <person name="Lara M."/>
            <person name="Martins A.L."/>
            <person name="Massingham T."/>
            <person name="Moltke I."/>
            <person name="Raney B.J."/>
            <person name="Rasmussen M.D."/>
            <person name="Robinson J."/>
            <person name="Stark A."/>
            <person name="Vilella A.J."/>
            <person name="Wen J."/>
            <person name="Xie X."/>
            <person name="Zody M.C."/>
            <person name="Baldwin J."/>
            <person name="Bloom T."/>
            <person name="Chin C.W."/>
            <person name="Heiman D."/>
            <person name="Nicol R."/>
            <person name="Nusbaum C."/>
            <person name="Young S."/>
            <person name="Wilkinson J."/>
            <person name="Worley K.C."/>
            <person name="Kovar C.L."/>
            <person name="Muzny D.M."/>
            <person name="Gibbs R.A."/>
            <person name="Cree A."/>
            <person name="Dihn H.H."/>
            <person name="Fowler G."/>
            <person name="Jhangiani S."/>
            <person name="Joshi V."/>
            <person name="Lee S."/>
            <person name="Lewis L.R."/>
            <person name="Nazareth L.V."/>
            <person name="Okwuonu G."/>
            <person name="Santibanez J."/>
            <person name="Warren W.C."/>
            <person name="Mardis E.R."/>
            <person name="Weinstock G.M."/>
            <person name="Wilson R.K."/>
            <person name="Delehaunty K."/>
            <person name="Dooling D."/>
            <person name="Fronik C."/>
            <person name="Fulton L."/>
            <person name="Fulton B."/>
            <person name="Graves T."/>
            <person name="Minx P."/>
            <person name="Sodergren E."/>
            <person name="Birney E."/>
            <person name="Margulies E.H."/>
            <person name="Herrero J."/>
            <person name="Green E.D."/>
            <person name="Haussler D."/>
            <person name="Siepel A."/>
            <person name="Goldman N."/>
            <person name="Pollard K.S."/>
            <person name="Pedersen J.S."/>
            <person name="Lander E.S."/>
            <person name="Kellis M."/>
        </authorList>
    </citation>
    <scope>NUCLEOTIDE SEQUENCE [LARGE SCALE GENOMIC DNA]</scope>
    <source>
        <strain evidence="10">Thorbecke</strain>
    </source>
</reference>
<evidence type="ECO:0000256" key="3">
    <source>
        <dbReference type="ARBA" id="ARBA00023295"/>
    </source>
</evidence>
<dbReference type="PRINTS" id="PR00742">
    <property type="entry name" value="GLHYDRLASE35"/>
</dbReference>
<dbReference type="SUPFAM" id="SSF51445">
    <property type="entry name" value="(Trans)glycosidases"/>
    <property type="match status" value="1"/>
</dbReference>
<evidence type="ECO:0000259" key="6">
    <source>
        <dbReference type="Pfam" id="PF01301"/>
    </source>
</evidence>
<keyword evidence="10" id="KW-1185">Reference proteome</keyword>
<evidence type="ECO:0000259" key="8">
    <source>
        <dbReference type="Pfam" id="PF21467"/>
    </source>
</evidence>
<dbReference type="Pfam" id="PF21317">
    <property type="entry name" value="BetaGal_ABD_1"/>
    <property type="match status" value="1"/>
</dbReference>
<dbReference type="STRING" id="9986.ENSOCUP00000023793"/>
<keyword evidence="3" id="KW-0326">Glycosidase</keyword>
<reference evidence="9" key="2">
    <citation type="submission" date="2025-08" db="UniProtKB">
        <authorList>
            <consortium name="Ensembl"/>
        </authorList>
    </citation>
    <scope>IDENTIFICATION</scope>
    <source>
        <strain evidence="9">Thorbecke</strain>
    </source>
</reference>
<dbReference type="InterPro" id="IPR026283">
    <property type="entry name" value="B-gal_1-like"/>
</dbReference>
<dbReference type="Ensembl" id="ENSOCUT00000023765.3">
    <property type="protein sequence ID" value="ENSOCUP00000023793.3"/>
    <property type="gene ID" value="ENSOCUG00000021377.3"/>
</dbReference>
<dbReference type="Gene3D" id="3.20.20.80">
    <property type="entry name" value="Glycosidases"/>
    <property type="match status" value="1"/>
</dbReference>
<dbReference type="PaxDb" id="9986-ENSOCUP00000023793"/>
<evidence type="ECO:0000256" key="2">
    <source>
        <dbReference type="ARBA" id="ARBA00022801"/>
    </source>
</evidence>
<organism evidence="9 10">
    <name type="scientific">Oryctolagus cuniculus</name>
    <name type="common">Rabbit</name>
    <dbReference type="NCBI Taxonomy" id="9986"/>
    <lineage>
        <taxon>Eukaryota</taxon>
        <taxon>Metazoa</taxon>
        <taxon>Chordata</taxon>
        <taxon>Craniata</taxon>
        <taxon>Vertebrata</taxon>
        <taxon>Euteleostomi</taxon>
        <taxon>Mammalia</taxon>
        <taxon>Eutheria</taxon>
        <taxon>Euarchontoglires</taxon>
        <taxon>Glires</taxon>
        <taxon>Lagomorpha</taxon>
        <taxon>Leporidae</taxon>
        <taxon>Oryctolagus</taxon>
    </lineage>
</organism>
<dbReference type="AlphaFoldDB" id="G1U335"/>
<dbReference type="HOGENOM" id="CLU_007853_7_2_1"/>
<keyword evidence="5" id="KW-0732">Signal</keyword>
<dbReference type="GO" id="GO:0004565">
    <property type="term" value="F:beta-galactosidase activity"/>
    <property type="evidence" value="ECO:0007669"/>
    <property type="project" value="InterPro"/>
</dbReference>
<dbReference type="InterPro" id="IPR048912">
    <property type="entry name" value="BetaGal1-like_ABD1"/>
</dbReference>
<dbReference type="GeneID" id="103345049"/>